<dbReference type="Gene3D" id="3.40.640.10">
    <property type="entry name" value="Type I PLP-dependent aspartate aminotransferase-like (Major domain)"/>
    <property type="match status" value="1"/>
</dbReference>
<dbReference type="PANTHER" id="PTHR42684">
    <property type="entry name" value="ADENOSYLMETHIONINE-8-AMINO-7-OXONONANOATE AMINOTRANSFERASE"/>
    <property type="match status" value="1"/>
</dbReference>
<evidence type="ECO:0000256" key="3">
    <source>
        <dbReference type="ARBA" id="ARBA00022576"/>
    </source>
</evidence>
<comment type="subcellular location">
    <subcellularLocation>
        <location evidence="9">Cytoplasm</location>
    </subcellularLocation>
</comment>
<feature type="binding site" evidence="9">
    <location>
        <position position="288"/>
    </location>
    <ligand>
        <name>substrate</name>
    </ligand>
</feature>
<proteinExistence type="inferred from homology"/>
<keyword evidence="4 9" id="KW-0808">Transferase</keyword>
<keyword evidence="3 9" id="KW-0032">Aminotransferase</keyword>
<dbReference type="HAMAP" id="MF_00834">
    <property type="entry name" value="BioA"/>
    <property type="match status" value="1"/>
</dbReference>
<comment type="similarity">
    <text evidence="9">Belongs to the class-III pyridoxal-phosphate-dependent aminotransferase family. BioA subfamily.</text>
</comment>
<evidence type="ECO:0000256" key="8">
    <source>
        <dbReference type="ARBA" id="ARBA00048449"/>
    </source>
</evidence>
<keyword evidence="7 9" id="KW-0663">Pyridoxal phosphate</keyword>
<gene>
    <name evidence="10" type="primary">bioK</name>
    <name evidence="9" type="synonym">bioA</name>
    <name evidence="10" type="ORF">LzC2_27830</name>
</gene>
<dbReference type="EMBL" id="WTPX01000092">
    <property type="protein sequence ID" value="NNJ26693.1"/>
    <property type="molecule type" value="Genomic_DNA"/>
</dbReference>
<feature type="binding site" evidence="9">
    <location>
        <position position="149"/>
    </location>
    <ligand>
        <name>substrate</name>
    </ligand>
</feature>
<dbReference type="EC" id="2.6.1.62" evidence="9"/>
<feature type="modified residue" description="N6-(pyridoxal phosphate)lysine" evidence="9">
    <location>
        <position position="288"/>
    </location>
</feature>
<keyword evidence="9" id="KW-0963">Cytoplasm</keyword>
<evidence type="ECO:0000256" key="2">
    <source>
        <dbReference type="ARBA" id="ARBA00005063"/>
    </source>
</evidence>
<feature type="binding site" evidence="9">
    <location>
        <begin position="115"/>
        <end position="116"/>
    </location>
    <ligand>
        <name>pyridoxal 5'-phosphate</name>
        <dbReference type="ChEBI" id="CHEBI:597326"/>
    </ligand>
</feature>
<dbReference type="NCBIfam" id="TIGR00508">
    <property type="entry name" value="bioA"/>
    <property type="match status" value="1"/>
</dbReference>
<comment type="function">
    <text evidence="9">Catalyzes the transfer of the alpha-amino group from S-adenosyl-L-methionine (SAM) to 7-keto-8-aminopelargonic acid (KAPA) to form 7,8-diaminopelargonic acid (DAPA). It is the only aminotransferase known to utilize SAM as an amino donor.</text>
</comment>
<sequence length="454" mass="49067">MNFDSPLWHPFTPMQAFERENAPVIAAGDGYELIDTHGKRYLDGVSSLWCNVHGHRVPEIDDAVRDQLSKVAHSTLLGLRCDVADELARQLVRIAPASNESGTESLSKVFFSDSGATCVEVALKMAFQYHRQKARPEQRDLFLKLSHAYHGDTVGTASVGGISLFHTLYGELFYKTAAIPSPTPPGFPYALPEGHDADSLPRWALQETDRILGEHAGRVAALVMEPRVQGAGGLLMHPDGYLRAIRELCTKHDVPLIADEVAVGFGKTGRTWACETEGVVPDFLCAAKGLTGGYLPVAATLTNDRIYDAFLGEPHELRTFFHGHTFTGNALGCAAALASLAKFEADDCPANARALSEAMGERLAPLADHPHVAAVRRCGVMTAIDLVAARDPHRAFPAERRTGHRAVMAARERGVILRPLGDTLVLMPAVGMPVSLTDRLCETAIAAIDDVTRG</sequence>
<feature type="binding site" evidence="9">
    <location>
        <position position="418"/>
    </location>
    <ligand>
        <name>substrate</name>
    </ligand>
</feature>
<evidence type="ECO:0000256" key="5">
    <source>
        <dbReference type="ARBA" id="ARBA00022691"/>
    </source>
</evidence>
<dbReference type="InterPro" id="IPR015422">
    <property type="entry name" value="PyrdxlP-dep_Trfase_small"/>
</dbReference>
<name>A0ABX1VHF3_9PLAN</name>
<comment type="catalytic activity">
    <reaction evidence="8 9">
        <text>(8S)-8-amino-7-oxononanoate + S-adenosyl-L-methionine = S-adenosyl-4-methylsulfanyl-2-oxobutanoate + (7R,8S)-7,8-diammoniononanoate</text>
        <dbReference type="Rhea" id="RHEA:16861"/>
        <dbReference type="ChEBI" id="CHEBI:16490"/>
        <dbReference type="ChEBI" id="CHEBI:59789"/>
        <dbReference type="ChEBI" id="CHEBI:149468"/>
        <dbReference type="ChEBI" id="CHEBI:149469"/>
        <dbReference type="EC" id="2.6.1.62"/>
    </reaction>
</comment>
<evidence type="ECO:0000256" key="9">
    <source>
        <dbReference type="HAMAP-Rule" id="MF_00834"/>
    </source>
</evidence>
<dbReference type="Proteomes" id="UP000609651">
    <property type="component" value="Unassembled WGS sequence"/>
</dbReference>
<comment type="caution">
    <text evidence="10">The sequence shown here is derived from an EMBL/GenBank/DDBJ whole genome shotgun (WGS) entry which is preliminary data.</text>
</comment>
<feature type="binding site" evidence="9">
    <location>
        <position position="259"/>
    </location>
    <ligand>
        <name>pyridoxal 5'-phosphate</name>
        <dbReference type="ChEBI" id="CHEBI:597326"/>
    </ligand>
</feature>
<evidence type="ECO:0000313" key="10">
    <source>
        <dbReference type="EMBL" id="NNJ26693.1"/>
    </source>
</evidence>
<evidence type="ECO:0000256" key="4">
    <source>
        <dbReference type="ARBA" id="ARBA00022679"/>
    </source>
</evidence>
<comment type="caution">
    <text evidence="9">Lacks conserved residue(s) required for the propagation of feature annotation.</text>
</comment>
<dbReference type="InterPro" id="IPR015421">
    <property type="entry name" value="PyrdxlP-dep_Trfase_major"/>
</dbReference>
<dbReference type="RefSeq" id="WP_171187941.1">
    <property type="nucleotide sequence ID" value="NZ_WTPX01000092.1"/>
</dbReference>
<dbReference type="GO" id="GO:0008483">
    <property type="term" value="F:transaminase activity"/>
    <property type="evidence" value="ECO:0007669"/>
    <property type="project" value="UniProtKB-KW"/>
</dbReference>
<feature type="site" description="Participates in the substrate recognition with KAPA and in a stacking interaction with the adenine ring of SAM" evidence="9">
    <location>
        <position position="11"/>
    </location>
</feature>
<comment type="subunit">
    <text evidence="9">Homodimer.</text>
</comment>
<dbReference type="SUPFAM" id="SSF53383">
    <property type="entry name" value="PLP-dependent transferases"/>
    <property type="match status" value="1"/>
</dbReference>
<comment type="pathway">
    <text evidence="2 9">Cofactor biosynthesis; biotin biosynthesis; 7,8-diaminononanoate from 8-amino-7-oxononanoate (SAM route): step 1/1.</text>
</comment>
<evidence type="ECO:0000313" key="11">
    <source>
        <dbReference type="Proteomes" id="UP000609651"/>
    </source>
</evidence>
<dbReference type="Gene3D" id="3.90.1150.10">
    <property type="entry name" value="Aspartate Aminotransferase, domain 1"/>
    <property type="match status" value="1"/>
</dbReference>
<evidence type="ECO:0000256" key="7">
    <source>
        <dbReference type="ARBA" id="ARBA00022898"/>
    </source>
</evidence>
<dbReference type="InterPro" id="IPR015424">
    <property type="entry name" value="PyrdxlP-dep_Trfase"/>
</dbReference>
<dbReference type="InterPro" id="IPR005814">
    <property type="entry name" value="Aminotrans_3"/>
</dbReference>
<protein>
    <recommendedName>
        <fullName evidence="9">Adenosylmethionine-8-amino-7-oxononanoate aminotransferase</fullName>
        <ecNumber evidence="9">2.6.1.62</ecNumber>
    </recommendedName>
    <alternativeName>
        <fullName evidence="9">7,8-diamino-pelargonic acid aminotransferase</fullName>
        <shortName evidence="9">DAPA AT</shortName>
        <shortName evidence="9">DAPA aminotransferase</shortName>
    </alternativeName>
    <alternativeName>
        <fullName evidence="9">7,8-diaminononanoate synthase</fullName>
        <shortName evidence="9">DANS</shortName>
    </alternativeName>
    <alternativeName>
        <fullName evidence="9">Diaminopelargonic acid synthase</fullName>
    </alternativeName>
</protein>
<keyword evidence="6 9" id="KW-0093">Biotin biosynthesis</keyword>
<organism evidence="10 11">
    <name type="scientific">Alienimonas chondri</name>
    <dbReference type="NCBI Taxonomy" id="2681879"/>
    <lineage>
        <taxon>Bacteria</taxon>
        <taxon>Pseudomonadati</taxon>
        <taxon>Planctomycetota</taxon>
        <taxon>Planctomycetia</taxon>
        <taxon>Planctomycetales</taxon>
        <taxon>Planctomycetaceae</taxon>
        <taxon>Alienimonas</taxon>
    </lineage>
</organism>
<dbReference type="Pfam" id="PF00202">
    <property type="entry name" value="Aminotran_3"/>
    <property type="match status" value="1"/>
</dbReference>
<keyword evidence="11" id="KW-1185">Reference proteome</keyword>
<dbReference type="CDD" id="cd00610">
    <property type="entry name" value="OAT_like"/>
    <property type="match status" value="1"/>
</dbReference>
<evidence type="ECO:0000256" key="6">
    <source>
        <dbReference type="ARBA" id="ARBA00022756"/>
    </source>
</evidence>
<dbReference type="PIRSF" id="PIRSF000521">
    <property type="entry name" value="Transaminase_4ab_Lys_Orn"/>
    <property type="match status" value="1"/>
</dbReference>
<comment type="cofactor">
    <cofactor evidence="1 9">
        <name>pyridoxal 5'-phosphate</name>
        <dbReference type="ChEBI" id="CHEBI:597326"/>
    </cofactor>
</comment>
<keyword evidence="5 9" id="KW-0949">S-adenosyl-L-methionine</keyword>
<feature type="binding site" evidence="9">
    <location>
        <begin position="324"/>
        <end position="325"/>
    </location>
    <ligand>
        <name>pyridoxal 5'-phosphate</name>
        <dbReference type="ChEBI" id="CHEBI:597326"/>
    </ligand>
</feature>
<dbReference type="InterPro" id="IPR005815">
    <property type="entry name" value="BioA"/>
</dbReference>
<dbReference type="PANTHER" id="PTHR42684:SF17">
    <property type="entry name" value="ADENOSYLMETHIONINE-8-AMINO-7-OXONONANOATE AMINOTRANSFERASE"/>
    <property type="match status" value="1"/>
</dbReference>
<reference evidence="10 11" key="1">
    <citation type="journal article" date="2020" name="Syst. Appl. Microbiol.">
        <title>Alienimonas chondri sp. nov., a novel planctomycete isolated from the biofilm of the red alga Chondrus crispus.</title>
        <authorList>
            <person name="Vitorino I."/>
            <person name="Albuquerque L."/>
            <person name="Wiegand S."/>
            <person name="Kallscheuer N."/>
            <person name="da Costa M.S."/>
            <person name="Lobo-da-Cunha A."/>
            <person name="Jogler C."/>
            <person name="Lage O.M."/>
        </authorList>
    </citation>
    <scope>NUCLEOTIDE SEQUENCE [LARGE SCALE GENOMIC DNA]</scope>
    <source>
        <strain evidence="10 11">LzC2</strain>
    </source>
</reference>
<evidence type="ECO:0000256" key="1">
    <source>
        <dbReference type="ARBA" id="ARBA00001933"/>
    </source>
</evidence>
<accession>A0ABX1VHF3</accession>
<feature type="binding site" evidence="9">
    <location>
        <position position="323"/>
    </location>
    <ligand>
        <name>substrate</name>
    </ligand>
</feature>